<keyword evidence="2" id="KW-0732">Signal</keyword>
<dbReference type="GeneID" id="87812578"/>
<feature type="region of interest" description="Disordered" evidence="1">
    <location>
        <begin position="22"/>
        <end position="53"/>
    </location>
</feature>
<evidence type="ECO:0000313" key="3">
    <source>
        <dbReference type="EMBL" id="WOO85930.1"/>
    </source>
</evidence>
<evidence type="ECO:0000256" key="2">
    <source>
        <dbReference type="SAM" id="SignalP"/>
    </source>
</evidence>
<feature type="compositionally biased region" description="Polar residues" evidence="1">
    <location>
        <begin position="122"/>
        <end position="140"/>
    </location>
</feature>
<feature type="chain" id="PRO_5041966895" evidence="2">
    <location>
        <begin position="21"/>
        <end position="164"/>
    </location>
</feature>
<dbReference type="AlphaFoldDB" id="A0AAF0YFS5"/>
<feature type="compositionally biased region" description="Low complexity" evidence="1">
    <location>
        <begin position="30"/>
        <end position="40"/>
    </location>
</feature>
<protein>
    <submittedName>
        <fullName evidence="3">Uncharacterized protein</fullName>
    </submittedName>
</protein>
<organism evidence="3 4">
    <name type="scientific">Vanrija pseudolonga</name>
    <dbReference type="NCBI Taxonomy" id="143232"/>
    <lineage>
        <taxon>Eukaryota</taxon>
        <taxon>Fungi</taxon>
        <taxon>Dikarya</taxon>
        <taxon>Basidiomycota</taxon>
        <taxon>Agaricomycotina</taxon>
        <taxon>Tremellomycetes</taxon>
        <taxon>Trichosporonales</taxon>
        <taxon>Trichosporonaceae</taxon>
        <taxon>Vanrija</taxon>
    </lineage>
</organism>
<dbReference type="EMBL" id="CP086720">
    <property type="protein sequence ID" value="WOO85930.1"/>
    <property type="molecule type" value="Genomic_DNA"/>
</dbReference>
<evidence type="ECO:0000256" key="1">
    <source>
        <dbReference type="SAM" id="MobiDB-lite"/>
    </source>
</evidence>
<gene>
    <name evidence="3" type="ORF">LOC62_07G009416</name>
</gene>
<feature type="signal peptide" evidence="2">
    <location>
        <begin position="1"/>
        <end position="20"/>
    </location>
</feature>
<sequence length="164" mass="15097">MRTTLYTAATLLLATSAAWAQDASSATPEGADASAAPSDGGFDEGSASVAPSTDAAVANATAAAGNITLAPEETGVAGGGGGGGNVTAAPLPSAASFTGVINGTDTATAVTASVNASAIGHDTNTGGPTASAPAPSSGTKPSGGERIVVPGAVVVAAILAGVTF</sequence>
<dbReference type="RefSeq" id="XP_062631956.1">
    <property type="nucleotide sequence ID" value="XM_062775972.1"/>
</dbReference>
<feature type="region of interest" description="Disordered" evidence="1">
    <location>
        <begin position="120"/>
        <end position="143"/>
    </location>
</feature>
<name>A0AAF0YFS5_9TREE</name>
<evidence type="ECO:0000313" key="4">
    <source>
        <dbReference type="Proteomes" id="UP000827549"/>
    </source>
</evidence>
<proteinExistence type="predicted"/>
<dbReference type="Proteomes" id="UP000827549">
    <property type="component" value="Chromosome 7"/>
</dbReference>
<reference evidence="3" key="1">
    <citation type="submission" date="2023-10" db="EMBL/GenBank/DDBJ databases">
        <authorList>
            <person name="Noh H."/>
        </authorList>
    </citation>
    <scope>NUCLEOTIDE SEQUENCE</scope>
    <source>
        <strain evidence="3">DUCC4014</strain>
    </source>
</reference>
<accession>A0AAF0YFS5</accession>
<keyword evidence="4" id="KW-1185">Reference proteome</keyword>